<keyword evidence="4 7" id="KW-0694">RNA-binding</keyword>
<comment type="caution">
    <text evidence="11">The sequence shown here is derived from an EMBL/GenBank/DDBJ whole genome shotgun (WGS) entry which is preliminary data.</text>
</comment>
<dbReference type="SMART" id="SM00360">
    <property type="entry name" value="RRM"/>
    <property type="match status" value="2"/>
</dbReference>
<dbReference type="GO" id="GO:0008380">
    <property type="term" value="P:RNA splicing"/>
    <property type="evidence" value="ECO:0007669"/>
    <property type="project" value="UniProtKB-KW"/>
</dbReference>
<comment type="function">
    <text evidence="8">Necessary for the splicing of pre-mRNA.</text>
</comment>
<evidence type="ECO:0000256" key="3">
    <source>
        <dbReference type="ARBA" id="ARBA00022737"/>
    </source>
</evidence>
<evidence type="ECO:0000256" key="1">
    <source>
        <dbReference type="ARBA" id="ARBA00004123"/>
    </source>
</evidence>
<dbReference type="InterPro" id="IPR006529">
    <property type="entry name" value="U2AF_lg"/>
</dbReference>
<dbReference type="AlphaFoldDB" id="A0AA40HVX9"/>
<dbReference type="CDD" id="cd12231">
    <property type="entry name" value="RRM2_U2AF65"/>
    <property type="match status" value="1"/>
</dbReference>
<dbReference type="PROSITE" id="PS50102">
    <property type="entry name" value="RRM"/>
    <property type="match status" value="2"/>
</dbReference>
<reference evidence="11" key="1">
    <citation type="submission" date="2023-06" db="EMBL/GenBank/DDBJ databases">
        <title>Reference genome for the Northern bat (Eptesicus nilssonii), a most northern bat species.</title>
        <authorList>
            <person name="Laine V.N."/>
            <person name="Pulliainen A.T."/>
            <person name="Lilley T.M."/>
        </authorList>
    </citation>
    <scope>NUCLEOTIDE SEQUENCE</scope>
    <source>
        <strain evidence="11">BLF_Eptnil</strain>
        <tissue evidence="11">Kidney</tissue>
    </source>
</reference>
<evidence type="ECO:0000256" key="4">
    <source>
        <dbReference type="ARBA" id="ARBA00022884"/>
    </source>
</evidence>
<keyword evidence="3" id="KW-0677">Repeat</keyword>
<feature type="region of interest" description="Disordered" evidence="9">
    <location>
        <begin position="1"/>
        <end position="169"/>
    </location>
</feature>
<keyword evidence="12" id="KW-1185">Reference proteome</keyword>
<dbReference type="InterPro" id="IPR000504">
    <property type="entry name" value="RRM_dom"/>
</dbReference>
<proteinExistence type="inferred from homology"/>
<evidence type="ECO:0000256" key="7">
    <source>
        <dbReference type="PROSITE-ProRule" id="PRU00176"/>
    </source>
</evidence>
<dbReference type="CDD" id="cd12232">
    <property type="entry name" value="RRM3_U2AF65"/>
    <property type="match status" value="1"/>
</dbReference>
<evidence type="ECO:0000256" key="6">
    <source>
        <dbReference type="ARBA" id="ARBA00023242"/>
    </source>
</evidence>
<dbReference type="Pfam" id="PF00076">
    <property type="entry name" value="RRM_1"/>
    <property type="match status" value="1"/>
</dbReference>
<feature type="compositionally biased region" description="Pro residues" evidence="9">
    <location>
        <begin position="26"/>
        <end position="41"/>
    </location>
</feature>
<dbReference type="EMBL" id="JAULJE010000010">
    <property type="protein sequence ID" value="KAK1337910.1"/>
    <property type="molecule type" value="Genomic_DNA"/>
</dbReference>
<dbReference type="Proteomes" id="UP001177744">
    <property type="component" value="Unassembled WGS sequence"/>
</dbReference>
<gene>
    <name evidence="11" type="ORF">QTO34_001011</name>
</gene>
<organism evidence="11 12">
    <name type="scientific">Cnephaeus nilssonii</name>
    <name type="common">Northern bat</name>
    <name type="synonym">Eptesicus nilssonii</name>
    <dbReference type="NCBI Taxonomy" id="3371016"/>
    <lineage>
        <taxon>Eukaryota</taxon>
        <taxon>Metazoa</taxon>
        <taxon>Chordata</taxon>
        <taxon>Craniata</taxon>
        <taxon>Vertebrata</taxon>
        <taxon>Euteleostomi</taxon>
        <taxon>Mammalia</taxon>
        <taxon>Eutheria</taxon>
        <taxon>Laurasiatheria</taxon>
        <taxon>Chiroptera</taxon>
        <taxon>Yangochiroptera</taxon>
        <taxon>Vespertilionidae</taxon>
        <taxon>Cnephaeus</taxon>
    </lineage>
</organism>
<evidence type="ECO:0000256" key="5">
    <source>
        <dbReference type="ARBA" id="ARBA00023187"/>
    </source>
</evidence>
<dbReference type="CDD" id="cd12230">
    <property type="entry name" value="RRM1_U2AF65"/>
    <property type="match status" value="1"/>
</dbReference>
<sequence>MGPATPPPGCRSPQAPPGVAEWARLRPPPGVPMGPATPPGVPIASGTPGSGGMGPATPPGCRWARPRPHRVPIAPGTPGSGSMGLATPPGVPMAPGTPESGGMGPATPPGVPMGPATLPRAPQPQLEAQPGPAERIPGRAARSKPLLRGAAEEPGRWGRSPRREEKKKVHKYWDVPLPGFEHISPLQYKALQAAGQIPATALLPTVTPDGLAATPVLVPAVGSQRTRQARRLYVGNIPFGITEEAMGDFFNAQMHLWGLAQALGRPVLAVQVNQDKSFAFLELRSVGETTQATALDGILFQGQALKVRRPHDYQPLPGLSESPSVCGPGVVSTVVPDSAHQLFLGGLPSSWGDDQVRELLAAFGPLKAFHLVRDGASGLSKGYAFCEFLDPSVTDQAIGGLDGVQMGDRKLLAQRASVGAQTPGTLQVPGLLSSQVQTGGRPTEVLCLLNVVLPEQLLDDEECEDIVEDVRAECSKYGPGRSIEMPRPVAGVDVPGCGKVFVEFTSVSARTPCRAWQVASSPTEWLSQNTVTPTLTTAGTSGRGLGREGAGWLEATPHAPSEDQGQRSES</sequence>
<name>A0AA40HVX9_CNENI</name>
<keyword evidence="5 8" id="KW-0508">mRNA splicing</keyword>
<dbReference type="GO" id="GO:0006397">
    <property type="term" value="P:mRNA processing"/>
    <property type="evidence" value="ECO:0007669"/>
    <property type="project" value="UniProtKB-KW"/>
</dbReference>
<dbReference type="SUPFAM" id="SSF54928">
    <property type="entry name" value="RNA-binding domain, RBD"/>
    <property type="match status" value="3"/>
</dbReference>
<feature type="domain" description="RRM" evidence="10">
    <location>
        <begin position="340"/>
        <end position="418"/>
    </location>
</feature>
<feature type="region of interest" description="Disordered" evidence="9">
    <location>
        <begin position="533"/>
        <end position="570"/>
    </location>
</feature>
<dbReference type="FunFam" id="3.30.70.330:FF:000097">
    <property type="entry name" value="U2 snRNP auxiliary factor large subunit"/>
    <property type="match status" value="1"/>
</dbReference>
<comment type="similarity">
    <text evidence="8">Belongs to the splicing factor SR family.</text>
</comment>
<comment type="subcellular location">
    <subcellularLocation>
        <location evidence="1 8">Nucleus</location>
    </subcellularLocation>
</comment>
<dbReference type="InterPro" id="IPR035979">
    <property type="entry name" value="RBD_domain_sf"/>
</dbReference>
<feature type="compositionally biased region" description="Pro residues" evidence="9">
    <location>
        <begin position="1"/>
        <end position="16"/>
    </location>
</feature>
<accession>A0AA40HVX9</accession>
<dbReference type="GO" id="GO:0005634">
    <property type="term" value="C:nucleus"/>
    <property type="evidence" value="ECO:0007669"/>
    <property type="project" value="UniProtKB-SubCell"/>
</dbReference>
<evidence type="ECO:0000313" key="12">
    <source>
        <dbReference type="Proteomes" id="UP001177744"/>
    </source>
</evidence>
<evidence type="ECO:0000256" key="8">
    <source>
        <dbReference type="RuleBase" id="RU364135"/>
    </source>
</evidence>
<protein>
    <recommendedName>
        <fullName evidence="8">Splicing factor U2AF subunit</fullName>
    </recommendedName>
    <alternativeName>
        <fullName evidence="8">U2 snRNP auxiliary factor large subunit</fullName>
    </alternativeName>
</protein>
<feature type="compositionally biased region" description="Basic and acidic residues" evidence="9">
    <location>
        <begin position="150"/>
        <end position="169"/>
    </location>
</feature>
<evidence type="ECO:0000259" key="10">
    <source>
        <dbReference type="PROSITE" id="PS50102"/>
    </source>
</evidence>
<dbReference type="PANTHER" id="PTHR23139">
    <property type="entry name" value="RNA-BINDING PROTEIN"/>
    <property type="match status" value="1"/>
</dbReference>
<dbReference type="NCBIfam" id="TIGR01642">
    <property type="entry name" value="U2AF_lg"/>
    <property type="match status" value="1"/>
</dbReference>
<dbReference type="Gene3D" id="3.30.70.330">
    <property type="match status" value="3"/>
</dbReference>
<feature type="compositionally biased region" description="Basic and acidic residues" evidence="9">
    <location>
        <begin position="560"/>
        <end position="570"/>
    </location>
</feature>
<dbReference type="GO" id="GO:0003723">
    <property type="term" value="F:RNA binding"/>
    <property type="evidence" value="ECO:0007669"/>
    <property type="project" value="UniProtKB-UniRule"/>
</dbReference>
<evidence type="ECO:0000313" key="11">
    <source>
        <dbReference type="EMBL" id="KAK1337910.1"/>
    </source>
</evidence>
<keyword evidence="6 8" id="KW-0539">Nucleus</keyword>
<evidence type="ECO:0000256" key="9">
    <source>
        <dbReference type="SAM" id="MobiDB-lite"/>
    </source>
</evidence>
<feature type="domain" description="RRM" evidence="10">
    <location>
        <begin position="230"/>
        <end position="312"/>
    </location>
</feature>
<keyword evidence="2 8" id="KW-0507">mRNA processing</keyword>
<evidence type="ECO:0000256" key="2">
    <source>
        <dbReference type="ARBA" id="ARBA00022664"/>
    </source>
</evidence>
<dbReference type="InterPro" id="IPR012677">
    <property type="entry name" value="Nucleotide-bd_a/b_plait_sf"/>
</dbReference>